<evidence type="ECO:0000256" key="1">
    <source>
        <dbReference type="PROSITE-ProRule" id="PRU00047"/>
    </source>
</evidence>
<dbReference type="PROSITE" id="PS50158">
    <property type="entry name" value="ZF_CCHC"/>
    <property type="match status" value="2"/>
</dbReference>
<dbReference type="Pfam" id="PF03732">
    <property type="entry name" value="Retrotrans_gag"/>
    <property type="match status" value="1"/>
</dbReference>
<dbReference type="InterPro" id="IPR005162">
    <property type="entry name" value="Retrotrans_gag_dom"/>
</dbReference>
<keyword evidence="1" id="KW-0862">Zinc</keyword>
<proteinExistence type="predicted"/>
<feature type="domain" description="CCHC-type" evidence="3">
    <location>
        <begin position="319"/>
        <end position="333"/>
    </location>
</feature>
<dbReference type="PANTHER" id="PTHR33223:SF11">
    <property type="entry name" value="ELEMENT PROTEIN, PUTATIVE-RELATED"/>
    <property type="match status" value="1"/>
</dbReference>
<dbReference type="SMART" id="SM00343">
    <property type="entry name" value="ZnF_C2HC"/>
    <property type="match status" value="2"/>
</dbReference>
<dbReference type="GO" id="GO:0008270">
    <property type="term" value="F:zinc ion binding"/>
    <property type="evidence" value="ECO:0007669"/>
    <property type="project" value="UniProtKB-KW"/>
</dbReference>
<evidence type="ECO:0000313" key="4">
    <source>
        <dbReference type="EMBL" id="OTG11669.1"/>
    </source>
</evidence>
<feature type="domain" description="CCHC-type" evidence="3">
    <location>
        <begin position="348"/>
        <end position="363"/>
    </location>
</feature>
<dbReference type="AlphaFoldDB" id="A0A251TLM2"/>
<accession>A0A251TLM2</accession>
<evidence type="ECO:0000256" key="2">
    <source>
        <dbReference type="SAM" id="MobiDB-lite"/>
    </source>
</evidence>
<sequence length="376" mass="42503">MTSKGMPPRRDTNTSTLPRTEAELQECISQAIARHEALRSKHINGTTENNPPTGCTYKQFLDCKPLNFDGTGGAVAFVRWTEKTDSVLRMSNCSPQQSVTYISGLFLDGALSWWNLQVQTLGADAAYALSWDELKEMMEKKYCSRTEIQKLEEEFWNLKMDGPKIPEYVQRFHDLSRVVPYLVKPEFKRIERFIWGLAPHIRGMVTTSKPSTIAEAIDMSVTLTEEALRAGKFSESEDNKKETHVESSSNKKRKSSNLKMSTQLNYGSSKANKRKKVNSPHGRSTDGAINRAGGNVYSGTKPRCRECTFHHKGRCLKPRCGKCGKEGHNRDACWAKDPDGRNKRIPGCYKCGEAGHFRKDCPKKKQARKGFHDRNS</sequence>
<dbReference type="SUPFAM" id="SSF57756">
    <property type="entry name" value="Retrovirus zinc finger-like domains"/>
    <property type="match status" value="1"/>
</dbReference>
<feature type="region of interest" description="Disordered" evidence="2">
    <location>
        <begin position="230"/>
        <end position="295"/>
    </location>
</feature>
<dbReference type="InParanoid" id="A0A251TLM2"/>
<dbReference type="Proteomes" id="UP000215914">
    <property type="component" value="Chromosome 10"/>
</dbReference>
<dbReference type="OMA" id="NICASEQ"/>
<protein>
    <submittedName>
        <fullName evidence="4">Putative zinc finger, CCHC-type, Retrotransposon gag domain protein</fullName>
    </submittedName>
</protein>
<keyword evidence="1" id="KW-0863">Zinc-finger</keyword>
<gene>
    <name evidence="4" type="ORF">HannXRQ_Chr10g0301301</name>
</gene>
<dbReference type="InterPro" id="IPR001878">
    <property type="entry name" value="Znf_CCHC"/>
</dbReference>
<reference evidence="5" key="1">
    <citation type="journal article" date="2017" name="Nature">
        <title>The sunflower genome provides insights into oil metabolism, flowering and Asterid evolution.</title>
        <authorList>
            <person name="Badouin H."/>
            <person name="Gouzy J."/>
            <person name="Grassa C.J."/>
            <person name="Murat F."/>
            <person name="Staton S.E."/>
            <person name="Cottret L."/>
            <person name="Lelandais-Briere C."/>
            <person name="Owens G.L."/>
            <person name="Carrere S."/>
            <person name="Mayjonade B."/>
            <person name="Legrand L."/>
            <person name="Gill N."/>
            <person name="Kane N.C."/>
            <person name="Bowers J.E."/>
            <person name="Hubner S."/>
            <person name="Bellec A."/>
            <person name="Berard A."/>
            <person name="Berges H."/>
            <person name="Blanchet N."/>
            <person name="Boniface M.C."/>
            <person name="Brunel D."/>
            <person name="Catrice O."/>
            <person name="Chaidir N."/>
            <person name="Claudel C."/>
            <person name="Donnadieu C."/>
            <person name="Faraut T."/>
            <person name="Fievet G."/>
            <person name="Helmstetter N."/>
            <person name="King M."/>
            <person name="Knapp S.J."/>
            <person name="Lai Z."/>
            <person name="Le Paslier M.C."/>
            <person name="Lippi Y."/>
            <person name="Lorenzon L."/>
            <person name="Mandel J.R."/>
            <person name="Marage G."/>
            <person name="Marchand G."/>
            <person name="Marquand E."/>
            <person name="Bret-Mestries E."/>
            <person name="Morien E."/>
            <person name="Nambeesan S."/>
            <person name="Nguyen T."/>
            <person name="Pegot-Espagnet P."/>
            <person name="Pouilly N."/>
            <person name="Raftis F."/>
            <person name="Sallet E."/>
            <person name="Schiex T."/>
            <person name="Thomas J."/>
            <person name="Vandecasteele C."/>
            <person name="Vares D."/>
            <person name="Vear F."/>
            <person name="Vautrin S."/>
            <person name="Crespi M."/>
            <person name="Mangin B."/>
            <person name="Burke J.M."/>
            <person name="Salse J."/>
            <person name="Munos S."/>
            <person name="Vincourt P."/>
            <person name="Rieseberg L.H."/>
            <person name="Langlade N.B."/>
        </authorList>
    </citation>
    <scope>NUCLEOTIDE SEQUENCE [LARGE SCALE GENOMIC DNA]</scope>
    <source>
        <strain evidence="5">cv. SF193</strain>
    </source>
</reference>
<keyword evidence="5" id="KW-1185">Reference proteome</keyword>
<evidence type="ECO:0000259" key="3">
    <source>
        <dbReference type="PROSITE" id="PS50158"/>
    </source>
</evidence>
<feature type="region of interest" description="Disordered" evidence="2">
    <location>
        <begin position="1"/>
        <end position="20"/>
    </location>
</feature>
<dbReference type="PANTHER" id="PTHR33223">
    <property type="entry name" value="CCHC-TYPE DOMAIN-CONTAINING PROTEIN"/>
    <property type="match status" value="1"/>
</dbReference>
<keyword evidence="1" id="KW-0479">Metal-binding</keyword>
<dbReference type="EMBL" id="CM007899">
    <property type="protein sequence ID" value="OTG11669.1"/>
    <property type="molecule type" value="Genomic_DNA"/>
</dbReference>
<evidence type="ECO:0000313" key="5">
    <source>
        <dbReference type="Proteomes" id="UP000215914"/>
    </source>
</evidence>
<organism evidence="4 5">
    <name type="scientific">Helianthus annuus</name>
    <name type="common">Common sunflower</name>
    <dbReference type="NCBI Taxonomy" id="4232"/>
    <lineage>
        <taxon>Eukaryota</taxon>
        <taxon>Viridiplantae</taxon>
        <taxon>Streptophyta</taxon>
        <taxon>Embryophyta</taxon>
        <taxon>Tracheophyta</taxon>
        <taxon>Spermatophyta</taxon>
        <taxon>Magnoliopsida</taxon>
        <taxon>eudicotyledons</taxon>
        <taxon>Gunneridae</taxon>
        <taxon>Pentapetalae</taxon>
        <taxon>asterids</taxon>
        <taxon>campanulids</taxon>
        <taxon>Asterales</taxon>
        <taxon>Asteraceae</taxon>
        <taxon>Asteroideae</taxon>
        <taxon>Heliantheae alliance</taxon>
        <taxon>Heliantheae</taxon>
        <taxon>Helianthus</taxon>
    </lineage>
</organism>
<dbReference type="Pfam" id="PF00098">
    <property type="entry name" value="zf-CCHC"/>
    <property type="match status" value="1"/>
</dbReference>
<dbReference type="GO" id="GO:0003676">
    <property type="term" value="F:nucleic acid binding"/>
    <property type="evidence" value="ECO:0007669"/>
    <property type="project" value="InterPro"/>
</dbReference>
<name>A0A251TLM2_HELAN</name>
<dbReference type="Gene3D" id="4.10.60.10">
    <property type="entry name" value="Zinc finger, CCHC-type"/>
    <property type="match status" value="1"/>
</dbReference>
<feature type="compositionally biased region" description="Basic and acidic residues" evidence="2">
    <location>
        <begin position="230"/>
        <end position="245"/>
    </location>
</feature>
<dbReference type="InterPro" id="IPR036875">
    <property type="entry name" value="Znf_CCHC_sf"/>
</dbReference>